<evidence type="ECO:0000256" key="1">
    <source>
        <dbReference type="SAM" id="MobiDB-lite"/>
    </source>
</evidence>
<dbReference type="AlphaFoldDB" id="F4QF06"/>
<dbReference type="Proteomes" id="UP000007797">
    <property type="component" value="Unassembled WGS sequence"/>
</dbReference>
<evidence type="ECO:0000256" key="2">
    <source>
        <dbReference type="SAM" id="Phobius"/>
    </source>
</evidence>
<feature type="region of interest" description="Disordered" evidence="1">
    <location>
        <begin position="195"/>
        <end position="216"/>
    </location>
</feature>
<protein>
    <submittedName>
        <fullName evidence="3">Uncharacterized protein</fullName>
    </submittedName>
</protein>
<gene>
    <name evidence="3" type="ORF">DFA_11126</name>
</gene>
<evidence type="ECO:0000313" key="3">
    <source>
        <dbReference type="EMBL" id="EGG13365.1"/>
    </source>
</evidence>
<sequence>MCIDGVNAADESKESNNNNYKEYKNNNNNIDFIDDEDDNHHYSHNQLIQLKKSGTTPTTTTTTTATIKQQKEEDTFTNWFRGKVLTTSGTNHPFQLPRLSSSLGGIFQNRNTFDCSSSSPSSGSFGNLLGDSDCLDPPFQLSSSSSSSTMSITGPVITTTNNDDHWKGRGVCLSCGNHLVPHIMGMGKVEDLTIDDDDNDTTIPTTTTTKRQQPFNLPNNNNNNICRIRRRSLNNHPLEQQHQENNNNNSLLKLERRIKSIGWIIFRMMTAPILLITVIPFMIALVGFTVFSLLSISTLCLMVVFSAPLIIASYIILLYIISFLYDGDIQSANTIFFNILFSTISLVNNISKTIYNLLF</sequence>
<name>F4QF06_CACFS</name>
<feature type="transmembrane region" description="Helical" evidence="2">
    <location>
        <begin position="264"/>
        <end position="290"/>
    </location>
</feature>
<dbReference type="KEGG" id="dfa:DFA_11126"/>
<feature type="transmembrane region" description="Helical" evidence="2">
    <location>
        <begin position="332"/>
        <end position="351"/>
    </location>
</feature>
<accession>F4QF06</accession>
<evidence type="ECO:0000313" key="4">
    <source>
        <dbReference type="Proteomes" id="UP000007797"/>
    </source>
</evidence>
<reference evidence="4" key="1">
    <citation type="journal article" date="2011" name="Genome Res.">
        <title>Phylogeny-wide analysis of social amoeba genomes highlights ancient origins for complex intercellular communication.</title>
        <authorList>
            <person name="Heidel A.J."/>
            <person name="Lawal H.M."/>
            <person name="Felder M."/>
            <person name="Schilde C."/>
            <person name="Helps N.R."/>
            <person name="Tunggal B."/>
            <person name="Rivero F."/>
            <person name="John U."/>
            <person name="Schleicher M."/>
            <person name="Eichinger L."/>
            <person name="Platzer M."/>
            <person name="Noegel A.A."/>
            <person name="Schaap P."/>
            <person name="Gloeckner G."/>
        </authorList>
    </citation>
    <scope>NUCLEOTIDE SEQUENCE [LARGE SCALE GENOMIC DNA]</scope>
    <source>
        <strain evidence="4">SH3</strain>
    </source>
</reference>
<dbReference type="RefSeq" id="XP_004350069.1">
    <property type="nucleotide sequence ID" value="XM_004350019.1"/>
</dbReference>
<feature type="transmembrane region" description="Helical" evidence="2">
    <location>
        <begin position="296"/>
        <end position="320"/>
    </location>
</feature>
<dbReference type="GeneID" id="14866011"/>
<keyword evidence="2" id="KW-0472">Membrane</keyword>
<dbReference type="EMBL" id="GL883029">
    <property type="protein sequence ID" value="EGG13365.1"/>
    <property type="molecule type" value="Genomic_DNA"/>
</dbReference>
<keyword evidence="2" id="KW-1133">Transmembrane helix</keyword>
<proteinExistence type="predicted"/>
<keyword evidence="4" id="KW-1185">Reference proteome</keyword>
<organism evidence="3 4">
    <name type="scientific">Cavenderia fasciculata</name>
    <name type="common">Slime mold</name>
    <name type="synonym">Dictyostelium fasciculatum</name>
    <dbReference type="NCBI Taxonomy" id="261658"/>
    <lineage>
        <taxon>Eukaryota</taxon>
        <taxon>Amoebozoa</taxon>
        <taxon>Evosea</taxon>
        <taxon>Eumycetozoa</taxon>
        <taxon>Dictyostelia</taxon>
        <taxon>Acytosteliales</taxon>
        <taxon>Cavenderiaceae</taxon>
        <taxon>Cavenderia</taxon>
    </lineage>
</organism>
<keyword evidence="2" id="KW-0812">Transmembrane</keyword>